<accession>A0A016VMN2</accession>
<comment type="caution">
    <text evidence="1">The sequence shown here is derived from an EMBL/GenBank/DDBJ whole genome shotgun (WGS) entry which is preliminary data.</text>
</comment>
<keyword evidence="2" id="KW-1185">Reference proteome</keyword>
<gene>
    <name evidence="1" type="primary">Acey_s0007.g3348</name>
    <name evidence="1" type="ORF">Y032_0007g3348</name>
</gene>
<dbReference type="Proteomes" id="UP000024635">
    <property type="component" value="Unassembled WGS sequence"/>
</dbReference>
<proteinExistence type="predicted"/>
<dbReference type="STRING" id="53326.A0A016VMN2"/>
<name>A0A016VMN2_9BILA</name>
<dbReference type="OrthoDB" id="10068367at2759"/>
<evidence type="ECO:0000313" key="2">
    <source>
        <dbReference type="Proteomes" id="UP000024635"/>
    </source>
</evidence>
<dbReference type="AlphaFoldDB" id="A0A016VMN2"/>
<organism evidence="1 2">
    <name type="scientific">Ancylostoma ceylanicum</name>
    <dbReference type="NCBI Taxonomy" id="53326"/>
    <lineage>
        <taxon>Eukaryota</taxon>
        <taxon>Metazoa</taxon>
        <taxon>Ecdysozoa</taxon>
        <taxon>Nematoda</taxon>
        <taxon>Chromadorea</taxon>
        <taxon>Rhabditida</taxon>
        <taxon>Rhabditina</taxon>
        <taxon>Rhabditomorpha</taxon>
        <taxon>Strongyloidea</taxon>
        <taxon>Ancylostomatidae</taxon>
        <taxon>Ancylostomatinae</taxon>
        <taxon>Ancylostoma</taxon>
    </lineage>
</organism>
<protein>
    <submittedName>
        <fullName evidence="1">Uncharacterized protein</fullName>
    </submittedName>
</protein>
<sequence>MIPNEEDESNDEESSSDQVGTAVYILCGDVTVAPFKSGRSQLDVCARVILTDINGKSRSITFPGCYRVKLSFRMNRPIENPYIEGFLQLGQNIPCRAEGRTTVSNICTNITKTSWCPQSVNNQLRGMLTNKETWLVKMLVY</sequence>
<dbReference type="EMBL" id="JARK01001343">
    <property type="protein sequence ID" value="EYC28670.1"/>
    <property type="molecule type" value="Genomic_DNA"/>
</dbReference>
<evidence type="ECO:0000313" key="1">
    <source>
        <dbReference type="EMBL" id="EYC28670.1"/>
    </source>
</evidence>
<reference evidence="2" key="1">
    <citation type="journal article" date="2015" name="Nat. Genet.">
        <title>The genome and transcriptome of the zoonotic hookworm Ancylostoma ceylanicum identify infection-specific gene families.</title>
        <authorList>
            <person name="Schwarz E.M."/>
            <person name="Hu Y."/>
            <person name="Antoshechkin I."/>
            <person name="Miller M.M."/>
            <person name="Sternberg P.W."/>
            <person name="Aroian R.V."/>
        </authorList>
    </citation>
    <scope>NUCLEOTIDE SEQUENCE</scope>
    <source>
        <strain evidence="2">HY135</strain>
    </source>
</reference>